<name>A0ABU5N271_9BACT</name>
<dbReference type="RefSeq" id="WP_322610277.1">
    <property type="nucleotide sequence ID" value="NZ_JARVCO010000012.1"/>
</dbReference>
<evidence type="ECO:0000313" key="3">
    <source>
        <dbReference type="Proteomes" id="UP001290861"/>
    </source>
</evidence>
<dbReference type="Proteomes" id="UP001290861">
    <property type="component" value="Unassembled WGS sequence"/>
</dbReference>
<sequence length="813" mass="85853">MKIRTRYAFALGLGLVQAAAVQAATVNFTAAEGYVTGPLDNNSNWSAAQWTVDAVAGSCTEDGYNNAVYTAEQGVFTEGKAYRVSATFTFQDSFNVTNALRKPFFNTGFADTNEVDSLNNQLVLSFDRNGTGFDIDLQTDWGSGGGDNVTGASGSASDTFSTADVGIVRGDDEGSSDLVSDRIQLTFQLIAGETTNDWTGTAVVTNLDTGVEIGGFTESGLSFDASELYGSIGVGQSDSNAAVTNRTVHSFSFNTFVPPEPPPVIVQWGNIGGDAGIVTNDTSNGKPYPTTYTAGAVHSPTNVAYYTNSTDRTPDYNLAVSEAYGTAFVKNGGDYIQLGKNKEFYEGMVVWENFLTNNTFVKTLAAEVQGTGAGFIAESNSTYRFVIQKGTGEWYASEPTVFDKGFTSGADVEADALSWYDFTPITAGSATVGTTIEDIDMTDVKAVGVYGLMGGITNGKFQAFNVRYFKATAVPGPTSTTLLQWGAPGGELDIVTANVTLGEAPYPTTYVDGETNSPVVGADYYPNNTDRSPLFNYACGAAYGGAQVYDIEDGDAIHFGKGVEEYEAMVTWEDFLQEPTLVQNLELDIRTQNSATNGAVRFLVKSASSGNWYASEAFEVVKAYATLNGSLSSLSWYEFTPHDGGTASVGAAAVIDTEDIAAVGYYAVVQGSGGYLAVQVRSFKAVGITGSLPTAYDLWAAGQGVTGADSDDDDGDGLSNFGEYVFGGNPVLPSGANDQGAQPEFDAATGVYTVSLVGDSSIEAYVVSTTDLLLGEWTTNETITVTVDDGELSEYTTNLGTGENKKFIKLEVK</sequence>
<keyword evidence="3" id="KW-1185">Reference proteome</keyword>
<comment type="caution">
    <text evidence="2">The sequence shown here is derived from an EMBL/GenBank/DDBJ whole genome shotgun (WGS) entry which is preliminary data.</text>
</comment>
<feature type="signal peptide" evidence="1">
    <location>
        <begin position="1"/>
        <end position="23"/>
    </location>
</feature>
<reference evidence="2 3" key="1">
    <citation type="journal article" date="2024" name="Appl. Environ. Microbiol.">
        <title>Pontiella agarivorans sp. nov., a novel marine anaerobic bacterium capable of degrading macroalgal polysaccharides and fixing nitrogen.</title>
        <authorList>
            <person name="Liu N."/>
            <person name="Kivenson V."/>
            <person name="Peng X."/>
            <person name="Cui Z."/>
            <person name="Lankiewicz T.S."/>
            <person name="Gosselin K.M."/>
            <person name="English C.J."/>
            <person name="Blair E.M."/>
            <person name="O'Malley M.A."/>
            <person name="Valentine D.L."/>
        </authorList>
    </citation>
    <scope>NUCLEOTIDE SEQUENCE [LARGE SCALE GENOMIC DNA]</scope>
    <source>
        <strain evidence="2 3">NLcol2</strain>
    </source>
</reference>
<gene>
    <name evidence="2" type="ORF">P9H32_17890</name>
</gene>
<organism evidence="2 3">
    <name type="scientific">Pontiella agarivorans</name>
    <dbReference type="NCBI Taxonomy" id="3038953"/>
    <lineage>
        <taxon>Bacteria</taxon>
        <taxon>Pseudomonadati</taxon>
        <taxon>Kiritimatiellota</taxon>
        <taxon>Kiritimatiellia</taxon>
        <taxon>Kiritimatiellales</taxon>
        <taxon>Pontiellaceae</taxon>
        <taxon>Pontiella</taxon>
    </lineage>
</organism>
<protein>
    <submittedName>
        <fullName evidence="2">Uncharacterized protein</fullName>
    </submittedName>
</protein>
<proteinExistence type="predicted"/>
<feature type="chain" id="PRO_5047534557" evidence="1">
    <location>
        <begin position="24"/>
        <end position="813"/>
    </location>
</feature>
<dbReference type="EMBL" id="JARVCO010000012">
    <property type="protein sequence ID" value="MDZ8120503.1"/>
    <property type="molecule type" value="Genomic_DNA"/>
</dbReference>
<keyword evidence="1" id="KW-0732">Signal</keyword>
<accession>A0ABU5N271</accession>
<evidence type="ECO:0000256" key="1">
    <source>
        <dbReference type="SAM" id="SignalP"/>
    </source>
</evidence>
<evidence type="ECO:0000313" key="2">
    <source>
        <dbReference type="EMBL" id="MDZ8120503.1"/>
    </source>
</evidence>